<accession>A0A8B8BQF2</accession>
<dbReference type="Proteomes" id="UP000694844">
    <property type="component" value="Chromosome 9"/>
</dbReference>
<dbReference type="GO" id="GO:0005044">
    <property type="term" value="F:scavenger receptor activity"/>
    <property type="evidence" value="ECO:0007669"/>
    <property type="project" value="InterPro"/>
</dbReference>
<evidence type="ECO:0000313" key="4">
    <source>
        <dbReference type="Proteomes" id="UP000694844"/>
    </source>
</evidence>
<dbReference type="Gene3D" id="2.60.120.260">
    <property type="entry name" value="Galactose-binding domain-like"/>
    <property type="match status" value="1"/>
</dbReference>
<feature type="transmembrane region" description="Helical" evidence="2">
    <location>
        <begin position="496"/>
        <end position="520"/>
    </location>
</feature>
<keyword evidence="1" id="KW-0245">EGF-like domain</keyword>
<organism evidence="4 5">
    <name type="scientific">Crassostrea virginica</name>
    <name type="common">Eastern oyster</name>
    <dbReference type="NCBI Taxonomy" id="6565"/>
    <lineage>
        <taxon>Eukaryota</taxon>
        <taxon>Metazoa</taxon>
        <taxon>Spiralia</taxon>
        <taxon>Lophotrochozoa</taxon>
        <taxon>Mollusca</taxon>
        <taxon>Bivalvia</taxon>
        <taxon>Autobranchia</taxon>
        <taxon>Pteriomorphia</taxon>
        <taxon>Ostreida</taxon>
        <taxon>Ostreoidea</taxon>
        <taxon>Ostreidae</taxon>
        <taxon>Crassostrea</taxon>
    </lineage>
</organism>
<dbReference type="PANTHER" id="PTHR24043:SF8">
    <property type="entry name" value="EGF-LIKE DOMAIN-CONTAINING PROTEIN"/>
    <property type="match status" value="1"/>
</dbReference>
<evidence type="ECO:0000256" key="1">
    <source>
        <dbReference type="ARBA" id="ARBA00022536"/>
    </source>
</evidence>
<dbReference type="InterPro" id="IPR042635">
    <property type="entry name" value="MEGF10/SREC1/2-like"/>
</dbReference>
<dbReference type="GeneID" id="111112375"/>
<keyword evidence="2" id="KW-0812">Transmembrane</keyword>
<evidence type="ECO:0000313" key="5">
    <source>
        <dbReference type="RefSeq" id="XP_022305545.1"/>
    </source>
</evidence>
<reference evidence="5" key="1">
    <citation type="submission" date="2025-08" db="UniProtKB">
        <authorList>
            <consortium name="RefSeq"/>
        </authorList>
    </citation>
    <scope>IDENTIFICATION</scope>
    <source>
        <tissue evidence="5">Whole sample</tissue>
    </source>
</reference>
<dbReference type="InterPro" id="IPR008979">
    <property type="entry name" value="Galactose-bd-like_sf"/>
</dbReference>
<dbReference type="SMART" id="SM00181">
    <property type="entry name" value="EGF"/>
    <property type="match status" value="6"/>
</dbReference>
<keyword evidence="2" id="KW-1133">Transmembrane helix</keyword>
<dbReference type="SUPFAM" id="SSF49785">
    <property type="entry name" value="Galactose-binding domain-like"/>
    <property type="match status" value="1"/>
</dbReference>
<dbReference type="InterPro" id="IPR000742">
    <property type="entry name" value="EGF"/>
</dbReference>
<sequence length="569" mass="62542">MEINYSFYNHILRTLPGFRTSSGDMCSKESVNMKITDLAISLVGLIATLAYDNLSYNKDTSQSHTYPGPGYGAENAVDGNPATCMRTHAIGPNSPDKTVWWKVDLGGVYNIYSVNILFKNYDGFESRQRCRFAGFSLFIANTGERESSSLCYKDGPELPPLNFSTTCTLSGRYVIFYNERLDGYSYPAGYEVATNVFTELCEVTVRGCSNPGFYGKSCNLPCPNNCRYRTCHIENGDCFNCAAGYRGILCKTECPHGWYGVDCKQQCSGHCRDNVSCNHVTGHCDGGCAAGWHVSFCKKECDDGAYGYGCVNNCSGYCLNDTPCDKETGHCDIGCAPGYINAFCSQKCNSGTFGNGCTGRCSGNCLNNDVCHHIDGACTGGCMNGYIGKLCSKACIKGYYGRNCLSNCFPNCKICNPTDGTCTCMAGWTGLNCSIACHNYYGEDCLYPCSPLCVNQTCDRFNGTCLTACKNESFGDKCIYIAKYLPSKSKDTEEGALTVGLSISLGFNVILIFAASFLLWRHYRKVHPWTLQLCWKSPIYEISEHIGGQEQTYQELNLKENQRQNATNT</sequence>
<evidence type="ECO:0000256" key="2">
    <source>
        <dbReference type="SAM" id="Phobius"/>
    </source>
</evidence>
<dbReference type="Pfam" id="PF22633">
    <property type="entry name" value="F5_F8_type_C_2"/>
    <property type="match status" value="1"/>
</dbReference>
<feature type="domain" description="EGF-like" evidence="3">
    <location>
        <begin position="300"/>
        <end position="345"/>
    </location>
</feature>
<dbReference type="RefSeq" id="XP_022305545.1">
    <property type="nucleotide sequence ID" value="XM_022449837.1"/>
</dbReference>
<evidence type="ECO:0000259" key="3">
    <source>
        <dbReference type="SMART" id="SM00181"/>
    </source>
</evidence>
<keyword evidence="2" id="KW-0472">Membrane</keyword>
<dbReference type="AlphaFoldDB" id="A0A8B8BQF2"/>
<dbReference type="KEGG" id="cvn:111112375"/>
<protein>
    <submittedName>
        <fullName evidence="5">Multiple epidermal growth factor-like domains protein 6 isoform X1</fullName>
    </submittedName>
</protein>
<dbReference type="PANTHER" id="PTHR24043">
    <property type="entry name" value="SCAVENGER RECEPTOR CLASS F"/>
    <property type="match status" value="1"/>
</dbReference>
<gene>
    <name evidence="5" type="primary">LOC111112375</name>
</gene>
<dbReference type="Gene3D" id="2.170.300.10">
    <property type="entry name" value="Tie2 ligand-binding domain superfamily"/>
    <property type="match status" value="2"/>
</dbReference>
<feature type="domain" description="EGF-like" evidence="3">
    <location>
        <begin position="448"/>
        <end position="479"/>
    </location>
</feature>
<feature type="domain" description="EGF-like" evidence="3">
    <location>
        <begin position="360"/>
        <end position="392"/>
    </location>
</feature>
<feature type="domain" description="EGF-like" evidence="3">
    <location>
        <begin position="407"/>
        <end position="434"/>
    </location>
</feature>
<feature type="domain" description="EGF-like" evidence="3">
    <location>
        <begin position="221"/>
        <end position="251"/>
    </location>
</feature>
<proteinExistence type="predicted"/>
<feature type="domain" description="EGF-like" evidence="3">
    <location>
        <begin position="262"/>
        <end position="298"/>
    </location>
</feature>
<name>A0A8B8BQF2_CRAVI</name>
<keyword evidence="4" id="KW-1185">Reference proteome</keyword>